<dbReference type="PANTHER" id="PTHR11839:SF18">
    <property type="entry name" value="NUDIX HYDROLASE DOMAIN-CONTAINING PROTEIN"/>
    <property type="match status" value="1"/>
</dbReference>
<dbReference type="GO" id="GO:0005829">
    <property type="term" value="C:cytosol"/>
    <property type="evidence" value="ECO:0007669"/>
    <property type="project" value="TreeGrafter"/>
</dbReference>
<evidence type="ECO:0000256" key="3">
    <source>
        <dbReference type="ARBA" id="ARBA00007275"/>
    </source>
</evidence>
<dbReference type="PROSITE" id="PS51462">
    <property type="entry name" value="NUDIX"/>
    <property type="match status" value="1"/>
</dbReference>
<dbReference type="Pfam" id="PF00293">
    <property type="entry name" value="NUDIX"/>
    <property type="match status" value="1"/>
</dbReference>
<feature type="domain" description="Nudix hydrolase" evidence="8">
    <location>
        <begin position="44"/>
        <end position="172"/>
    </location>
</feature>
<evidence type="ECO:0000313" key="9">
    <source>
        <dbReference type="EMBL" id="NNU17451.1"/>
    </source>
</evidence>
<comment type="cofactor">
    <cofactor evidence="2">
        <name>Mg(2+)</name>
        <dbReference type="ChEBI" id="CHEBI:18420"/>
    </cofactor>
</comment>
<evidence type="ECO:0000256" key="2">
    <source>
        <dbReference type="ARBA" id="ARBA00001946"/>
    </source>
</evidence>
<dbReference type="SUPFAM" id="SSF55811">
    <property type="entry name" value="Nudix"/>
    <property type="match status" value="1"/>
</dbReference>
<dbReference type="InterPro" id="IPR015797">
    <property type="entry name" value="NUDIX_hydrolase-like_dom_sf"/>
</dbReference>
<protein>
    <recommendedName>
        <fullName evidence="4">GDP-mannose pyrophosphatase</fullName>
    </recommendedName>
    <alternativeName>
        <fullName evidence="6">GDP-mannose hydrolase</fullName>
    </alternativeName>
    <alternativeName>
        <fullName evidence="7">GDPMK</fullName>
    </alternativeName>
</protein>
<comment type="caution">
    <text evidence="9">The sequence shown here is derived from an EMBL/GenBank/DDBJ whole genome shotgun (WGS) entry which is preliminary data.</text>
</comment>
<name>A0A7Y3W6N0_9PROT</name>
<gene>
    <name evidence="9" type="ORF">HK107_14050</name>
</gene>
<dbReference type="CDD" id="cd24161">
    <property type="entry name" value="NUDIX_ADPRase_Ndx2"/>
    <property type="match status" value="1"/>
</dbReference>
<comment type="similarity">
    <text evidence="3">Belongs to the Nudix hydrolase family. NudK subfamily.</text>
</comment>
<evidence type="ECO:0000256" key="4">
    <source>
        <dbReference type="ARBA" id="ARBA00016377"/>
    </source>
</evidence>
<evidence type="ECO:0000256" key="7">
    <source>
        <dbReference type="ARBA" id="ARBA00032272"/>
    </source>
</evidence>
<dbReference type="GO" id="GO:0006753">
    <property type="term" value="P:nucleoside phosphate metabolic process"/>
    <property type="evidence" value="ECO:0007669"/>
    <property type="project" value="TreeGrafter"/>
</dbReference>
<dbReference type="PANTHER" id="PTHR11839">
    <property type="entry name" value="UDP/ADP-SUGAR PYROPHOSPHATASE"/>
    <property type="match status" value="1"/>
</dbReference>
<dbReference type="Proteomes" id="UP000536835">
    <property type="component" value="Unassembled WGS sequence"/>
</dbReference>
<sequence length="198" mass="21832">MTKKHGPWTIDSVRTAYENPWITIRHHEVTRPDGKPGVYGLVNFANRAIGILPLFADGTVPMVGQFRFPLGRDTWEIPEGGGPKAEDPLLSAQRELKEETGCTAGGWHEYGQSDLSNSVTDERAHYFLAWDLTQGEAAPEPDEVFQYKRVTLAELLADIHAGRVDDALTQLCVLTAITKARAGELPDVPSRIILDQVG</sequence>
<dbReference type="RefSeq" id="WP_173200891.1">
    <property type="nucleotide sequence ID" value="NZ_JABFCX010000003.1"/>
</dbReference>
<dbReference type="EMBL" id="JABFCX010000003">
    <property type="protein sequence ID" value="NNU17451.1"/>
    <property type="molecule type" value="Genomic_DNA"/>
</dbReference>
<dbReference type="AlphaFoldDB" id="A0A7Y3W6N0"/>
<comment type="catalytic activity">
    <reaction evidence="1">
        <text>GDP-alpha-D-mannose + H2O = alpha-D-mannose 1-phosphate + GMP + 2 H(+)</text>
        <dbReference type="Rhea" id="RHEA:27978"/>
        <dbReference type="ChEBI" id="CHEBI:15377"/>
        <dbReference type="ChEBI" id="CHEBI:15378"/>
        <dbReference type="ChEBI" id="CHEBI:57527"/>
        <dbReference type="ChEBI" id="CHEBI:58115"/>
        <dbReference type="ChEBI" id="CHEBI:58409"/>
    </reaction>
</comment>
<keyword evidence="5 9" id="KW-0378">Hydrolase</keyword>
<dbReference type="GO" id="GO:0019693">
    <property type="term" value="P:ribose phosphate metabolic process"/>
    <property type="evidence" value="ECO:0007669"/>
    <property type="project" value="TreeGrafter"/>
</dbReference>
<dbReference type="GO" id="GO:0016787">
    <property type="term" value="F:hydrolase activity"/>
    <property type="evidence" value="ECO:0007669"/>
    <property type="project" value="UniProtKB-KW"/>
</dbReference>
<dbReference type="InterPro" id="IPR000086">
    <property type="entry name" value="NUDIX_hydrolase_dom"/>
</dbReference>
<evidence type="ECO:0000313" key="10">
    <source>
        <dbReference type="Proteomes" id="UP000536835"/>
    </source>
</evidence>
<reference evidence="9 10" key="1">
    <citation type="submission" date="2020-05" db="EMBL/GenBank/DDBJ databases">
        <title>Parvularcula mediterraneae sp. nov., isolated from polypropylene straw from shallow seawater of the seashore of Laganas in Zakynthos island, Greece.</title>
        <authorList>
            <person name="Szabo I."/>
            <person name="Al-Omari J."/>
            <person name="Rado J."/>
            <person name="Szerdahelyi G.S."/>
        </authorList>
    </citation>
    <scope>NUCLEOTIDE SEQUENCE [LARGE SCALE GENOMIC DNA]</scope>
    <source>
        <strain evidence="9 10">ZS-1/3</strain>
    </source>
</reference>
<dbReference type="Gene3D" id="3.90.79.10">
    <property type="entry name" value="Nucleoside Triphosphate Pyrophosphohydrolase"/>
    <property type="match status" value="1"/>
</dbReference>
<evidence type="ECO:0000256" key="5">
    <source>
        <dbReference type="ARBA" id="ARBA00022801"/>
    </source>
</evidence>
<evidence type="ECO:0000256" key="1">
    <source>
        <dbReference type="ARBA" id="ARBA00000847"/>
    </source>
</evidence>
<proteinExistence type="inferred from homology"/>
<organism evidence="9 10">
    <name type="scientific">Parvularcula mediterranea</name>
    <dbReference type="NCBI Taxonomy" id="2732508"/>
    <lineage>
        <taxon>Bacteria</taxon>
        <taxon>Pseudomonadati</taxon>
        <taxon>Pseudomonadota</taxon>
        <taxon>Alphaproteobacteria</taxon>
        <taxon>Parvularculales</taxon>
        <taxon>Parvularculaceae</taxon>
        <taxon>Parvularcula</taxon>
    </lineage>
</organism>
<evidence type="ECO:0000256" key="6">
    <source>
        <dbReference type="ARBA" id="ARBA00032162"/>
    </source>
</evidence>
<accession>A0A7Y3W6N0</accession>
<evidence type="ECO:0000259" key="8">
    <source>
        <dbReference type="PROSITE" id="PS51462"/>
    </source>
</evidence>
<keyword evidence="10" id="KW-1185">Reference proteome</keyword>